<dbReference type="Proteomes" id="UP000602076">
    <property type="component" value="Unassembled WGS sequence"/>
</dbReference>
<keyword evidence="3" id="KW-1185">Reference proteome</keyword>
<name>A0A927CU64_9BACI</name>
<evidence type="ECO:0000313" key="2">
    <source>
        <dbReference type="EMBL" id="MBD3107638.1"/>
    </source>
</evidence>
<protein>
    <submittedName>
        <fullName evidence="2">DUF1189 domain-containing protein</fullName>
    </submittedName>
</protein>
<sequence>MNIFKQLWLSLYSPKDIAKFRFQGIGKTILYVFLLVLISSLPVFITTANSVNNGAQALQNAIEQKLPDFEISNGHLQADNDAPIEVTNDEFDIYFDAQGTWSVNDIALKSDNALAILPTEFVLVTNGVVQSQPYSLFEGFDLTKANIMQFMEQMDGLLTILLAIIIVVSYIFTAGLKFIEITMLALFATLILNINKKKLQYRHMWRISAYSVTLATIFFAIMNAMQVIVIGGVFVNWGVSFVIVYLAYKEIPFPKQKTQTID</sequence>
<dbReference type="AlphaFoldDB" id="A0A927CU64"/>
<dbReference type="EMBL" id="JACXSI010000008">
    <property type="protein sequence ID" value="MBD3107638.1"/>
    <property type="molecule type" value="Genomic_DNA"/>
</dbReference>
<keyword evidence="1" id="KW-0472">Membrane</keyword>
<accession>A0A927CU64</accession>
<feature type="transmembrane region" description="Helical" evidence="1">
    <location>
        <begin position="228"/>
        <end position="248"/>
    </location>
</feature>
<keyword evidence="1" id="KW-0812">Transmembrane</keyword>
<reference evidence="2" key="1">
    <citation type="submission" date="2020-09" db="EMBL/GenBank/DDBJ databases">
        <title>Bacillus faecalis sp. nov., a moderately halophilic bacterium isolated from cow faeces.</title>
        <authorList>
            <person name="Jiang L."/>
            <person name="Lee J."/>
        </authorList>
    </citation>
    <scope>NUCLEOTIDE SEQUENCE</scope>
    <source>
        <strain evidence="2">AGMB 02131</strain>
    </source>
</reference>
<feature type="transmembrane region" description="Helical" evidence="1">
    <location>
        <begin position="154"/>
        <end position="172"/>
    </location>
</feature>
<dbReference type="Pfam" id="PF06691">
    <property type="entry name" value="DUF1189"/>
    <property type="match status" value="1"/>
</dbReference>
<keyword evidence="1" id="KW-1133">Transmembrane helix</keyword>
<evidence type="ECO:0000256" key="1">
    <source>
        <dbReference type="SAM" id="Phobius"/>
    </source>
</evidence>
<feature type="transmembrane region" description="Helical" evidence="1">
    <location>
        <begin position="207"/>
        <end position="222"/>
    </location>
</feature>
<dbReference type="InterPro" id="IPR009574">
    <property type="entry name" value="DUF1189"/>
</dbReference>
<gene>
    <name evidence="2" type="ORF">IEO70_04600</name>
</gene>
<evidence type="ECO:0000313" key="3">
    <source>
        <dbReference type="Proteomes" id="UP000602076"/>
    </source>
</evidence>
<comment type="caution">
    <text evidence="2">The sequence shown here is derived from an EMBL/GenBank/DDBJ whole genome shotgun (WGS) entry which is preliminary data.</text>
</comment>
<proteinExistence type="predicted"/>
<feature type="transmembrane region" description="Helical" evidence="1">
    <location>
        <begin position="29"/>
        <end position="48"/>
    </location>
</feature>
<organism evidence="2 3">
    <name type="scientific">Peribacillus faecalis</name>
    <dbReference type="NCBI Taxonomy" id="2772559"/>
    <lineage>
        <taxon>Bacteria</taxon>
        <taxon>Bacillati</taxon>
        <taxon>Bacillota</taxon>
        <taxon>Bacilli</taxon>
        <taxon>Bacillales</taxon>
        <taxon>Bacillaceae</taxon>
        <taxon>Peribacillus</taxon>
    </lineage>
</organism>
<dbReference type="RefSeq" id="WP_190997182.1">
    <property type="nucleotide sequence ID" value="NZ_JACXSI010000008.1"/>
</dbReference>